<name>A0ABR8YMX9_9CLOT</name>
<evidence type="ECO:0000259" key="6">
    <source>
        <dbReference type="Pfam" id="PF01416"/>
    </source>
</evidence>
<keyword evidence="2 4" id="KW-0819">tRNA processing</keyword>
<evidence type="ECO:0000313" key="7">
    <source>
        <dbReference type="EMBL" id="MBD8045602.1"/>
    </source>
</evidence>
<dbReference type="InterPro" id="IPR020094">
    <property type="entry name" value="TruA/RsuA/RluB/E/F_N"/>
</dbReference>
<dbReference type="Gene3D" id="3.30.70.660">
    <property type="entry name" value="Pseudouridine synthase I, catalytic domain, C-terminal subdomain"/>
    <property type="match status" value="1"/>
</dbReference>
<dbReference type="GO" id="GO:0160147">
    <property type="term" value="F:tRNA pseudouridine(38-40) synthase activity"/>
    <property type="evidence" value="ECO:0007669"/>
    <property type="project" value="UniProtKB-EC"/>
</dbReference>
<accession>A0ABR8YMX9</accession>
<feature type="active site" description="Nucleophile" evidence="4">
    <location>
        <position position="52"/>
    </location>
</feature>
<feature type="domain" description="Pseudouridine synthase I TruA alpha/beta" evidence="6">
    <location>
        <begin position="7"/>
        <end position="104"/>
    </location>
</feature>
<comment type="catalytic activity">
    <reaction evidence="4 5">
        <text>uridine(38/39/40) in tRNA = pseudouridine(38/39/40) in tRNA</text>
        <dbReference type="Rhea" id="RHEA:22376"/>
        <dbReference type="Rhea" id="RHEA-COMP:10085"/>
        <dbReference type="Rhea" id="RHEA-COMP:10087"/>
        <dbReference type="ChEBI" id="CHEBI:65314"/>
        <dbReference type="ChEBI" id="CHEBI:65315"/>
        <dbReference type="EC" id="5.4.99.12"/>
    </reaction>
</comment>
<dbReference type="EMBL" id="JACSQB010000007">
    <property type="protein sequence ID" value="MBD8045602.1"/>
    <property type="molecule type" value="Genomic_DNA"/>
</dbReference>
<dbReference type="RefSeq" id="WP_191738547.1">
    <property type="nucleotide sequence ID" value="NZ_JACSQB010000007.1"/>
</dbReference>
<comment type="function">
    <text evidence="4">Formation of pseudouridine at positions 38, 39 and 40 in the anticodon stem and loop of transfer RNAs.</text>
</comment>
<dbReference type="NCBIfam" id="TIGR00071">
    <property type="entry name" value="hisT_truA"/>
    <property type="match status" value="1"/>
</dbReference>
<evidence type="ECO:0000256" key="1">
    <source>
        <dbReference type="ARBA" id="ARBA00009375"/>
    </source>
</evidence>
<comment type="caution">
    <text evidence="4">Lacks conserved residue(s) required for the propagation of feature annotation.</text>
</comment>
<feature type="domain" description="Pseudouridine synthase I TruA alpha/beta" evidence="6">
    <location>
        <begin position="143"/>
        <end position="244"/>
    </location>
</feature>
<reference evidence="7 8" key="1">
    <citation type="submission" date="2020-08" db="EMBL/GenBank/DDBJ databases">
        <title>A Genomic Blueprint of the Chicken Gut Microbiome.</title>
        <authorList>
            <person name="Gilroy R."/>
            <person name="Ravi A."/>
            <person name="Getino M."/>
            <person name="Pursley I."/>
            <person name="Horton D.L."/>
            <person name="Alikhan N.-F."/>
            <person name="Baker D."/>
            <person name="Gharbi K."/>
            <person name="Hall N."/>
            <person name="Watson M."/>
            <person name="Adriaenssens E.M."/>
            <person name="Foster-Nyarko E."/>
            <person name="Jarju S."/>
            <person name="Secka A."/>
            <person name="Antonio M."/>
            <person name="Oren A."/>
            <person name="Chaudhuri R."/>
            <person name="La Ragione R.M."/>
            <person name="Hildebrand F."/>
            <person name="Pallen M.J."/>
        </authorList>
    </citation>
    <scope>NUCLEOTIDE SEQUENCE [LARGE SCALE GENOMIC DNA]</scope>
    <source>
        <strain evidence="7 8">N37</strain>
    </source>
</reference>
<dbReference type="PANTHER" id="PTHR11142:SF0">
    <property type="entry name" value="TRNA PSEUDOURIDINE SYNTHASE-LIKE 1"/>
    <property type="match status" value="1"/>
</dbReference>
<dbReference type="PIRSF" id="PIRSF001430">
    <property type="entry name" value="tRNA_psdUrid_synth"/>
    <property type="match status" value="1"/>
</dbReference>
<evidence type="ECO:0000256" key="3">
    <source>
        <dbReference type="ARBA" id="ARBA00023235"/>
    </source>
</evidence>
<organism evidence="7 8">
    <name type="scientific">Clostridium faecium</name>
    <dbReference type="NCBI Taxonomy" id="2762223"/>
    <lineage>
        <taxon>Bacteria</taxon>
        <taxon>Bacillati</taxon>
        <taxon>Bacillota</taxon>
        <taxon>Clostridia</taxon>
        <taxon>Eubacteriales</taxon>
        <taxon>Clostridiaceae</taxon>
        <taxon>Clostridium</taxon>
    </lineage>
</organism>
<comment type="subunit">
    <text evidence="4">Homodimer.</text>
</comment>
<comment type="caution">
    <text evidence="7">The sequence shown here is derived from an EMBL/GenBank/DDBJ whole genome shotgun (WGS) entry which is preliminary data.</text>
</comment>
<dbReference type="PANTHER" id="PTHR11142">
    <property type="entry name" value="PSEUDOURIDYLATE SYNTHASE"/>
    <property type="match status" value="1"/>
</dbReference>
<feature type="binding site" evidence="4">
    <location>
        <position position="110"/>
    </location>
    <ligand>
        <name>substrate</name>
    </ligand>
</feature>
<dbReference type="HAMAP" id="MF_00171">
    <property type="entry name" value="TruA"/>
    <property type="match status" value="1"/>
</dbReference>
<evidence type="ECO:0000256" key="5">
    <source>
        <dbReference type="RuleBase" id="RU003792"/>
    </source>
</evidence>
<dbReference type="InterPro" id="IPR020097">
    <property type="entry name" value="PsdUridine_synth_TruA_a/b_dom"/>
</dbReference>
<proteinExistence type="inferred from homology"/>
<dbReference type="Pfam" id="PF01416">
    <property type="entry name" value="PseudoU_synth_1"/>
    <property type="match status" value="2"/>
</dbReference>
<dbReference type="CDD" id="cd02570">
    <property type="entry name" value="PseudoU_synth_EcTruA"/>
    <property type="match status" value="1"/>
</dbReference>
<comment type="similarity">
    <text evidence="1 4 5">Belongs to the tRNA pseudouridine synthase TruA family.</text>
</comment>
<keyword evidence="3 4" id="KW-0413">Isomerase</keyword>
<keyword evidence="8" id="KW-1185">Reference proteome</keyword>
<dbReference type="Gene3D" id="3.30.70.580">
    <property type="entry name" value="Pseudouridine synthase I, catalytic domain, N-terminal subdomain"/>
    <property type="match status" value="1"/>
</dbReference>
<evidence type="ECO:0000256" key="2">
    <source>
        <dbReference type="ARBA" id="ARBA00022694"/>
    </source>
</evidence>
<dbReference type="InterPro" id="IPR020103">
    <property type="entry name" value="PsdUridine_synth_cat_dom_sf"/>
</dbReference>
<evidence type="ECO:0000313" key="8">
    <source>
        <dbReference type="Proteomes" id="UP000627166"/>
    </source>
</evidence>
<dbReference type="EC" id="5.4.99.12" evidence="4"/>
<evidence type="ECO:0000256" key="4">
    <source>
        <dbReference type="HAMAP-Rule" id="MF_00171"/>
    </source>
</evidence>
<dbReference type="InterPro" id="IPR020095">
    <property type="entry name" value="PsdUridine_synth_TruA_C"/>
</dbReference>
<protein>
    <recommendedName>
        <fullName evidence="4">tRNA pseudouridine synthase A</fullName>
        <ecNumber evidence="4">5.4.99.12</ecNumber>
    </recommendedName>
    <alternativeName>
        <fullName evidence="4">tRNA pseudouridine(38-40) synthase</fullName>
    </alternativeName>
    <alternativeName>
        <fullName evidence="4">tRNA pseudouridylate synthase I</fullName>
    </alternativeName>
    <alternativeName>
        <fullName evidence="4">tRNA-uridine isomerase I</fullName>
    </alternativeName>
</protein>
<dbReference type="Proteomes" id="UP000627166">
    <property type="component" value="Unassembled WGS sequence"/>
</dbReference>
<gene>
    <name evidence="4 7" type="primary">truA</name>
    <name evidence="7" type="ORF">H9637_00845</name>
</gene>
<dbReference type="SUPFAM" id="SSF55120">
    <property type="entry name" value="Pseudouridine synthase"/>
    <property type="match status" value="1"/>
</dbReference>
<sequence length="244" mass="27752">MRNIKLVVEYDGTNYCGWQKQNHNITVQGTLEKVISELTNEEIEVTGCSRTDSKVHAREYVCNFQTNSTIPGNRFKEALNIKLPCDIAILESSEVSSDFHARYDCIGKRYSYTILERTAKATIDRNFVYQYKYNLDIEKMQEAAKYFIGTHDFSAFQKTGSSVKTSIRNITELKVEKLGDYIKIYASADGFLYNMVRIVVGTLIDVGTNKIKPETIVDIIDSKDRSKAGKTAPPQGLCLEKVYY</sequence>
<dbReference type="InterPro" id="IPR001406">
    <property type="entry name" value="PsdUridine_synth_TruA"/>
</dbReference>